<dbReference type="AlphaFoldDB" id="A0A930FYH2"/>
<dbReference type="InterPro" id="IPR010810">
    <property type="entry name" value="Flagellin_hook_IN_motif"/>
</dbReference>
<evidence type="ECO:0000256" key="2">
    <source>
        <dbReference type="ARBA" id="ARBA00011255"/>
    </source>
</evidence>
<dbReference type="EMBL" id="JABZMI010000055">
    <property type="protein sequence ID" value="MBF1164294.1"/>
    <property type="molecule type" value="Genomic_DNA"/>
</dbReference>
<accession>A0A930FYH2</accession>
<keyword evidence="8" id="KW-0969">Cilium</keyword>
<dbReference type="InterPro" id="IPR003481">
    <property type="entry name" value="FliD_N"/>
</dbReference>
<evidence type="ECO:0000256" key="3">
    <source>
        <dbReference type="ARBA" id="ARBA00023054"/>
    </source>
</evidence>
<dbReference type="Proteomes" id="UP000718593">
    <property type="component" value="Unassembled WGS sequence"/>
</dbReference>
<keyword evidence="4 5" id="KW-0975">Bacterial flagellum</keyword>
<evidence type="ECO:0000256" key="5">
    <source>
        <dbReference type="RuleBase" id="RU362066"/>
    </source>
</evidence>
<evidence type="ECO:0000313" key="8">
    <source>
        <dbReference type="EMBL" id="MBF1164294.1"/>
    </source>
</evidence>
<protein>
    <recommendedName>
        <fullName evidence="5">Flagellar hook-associated protein 2</fullName>
        <shortName evidence="5">HAP2</shortName>
    </recommendedName>
    <alternativeName>
        <fullName evidence="5">Flagellar cap protein</fullName>
    </alternativeName>
</protein>
<keyword evidence="3 5" id="KW-0175">Coiled coil</keyword>
<evidence type="ECO:0000259" key="6">
    <source>
        <dbReference type="Pfam" id="PF02465"/>
    </source>
</evidence>
<reference evidence="8" key="1">
    <citation type="submission" date="2020-04" db="EMBL/GenBank/DDBJ databases">
        <title>Deep metagenomics examines the oral microbiome during advanced dental caries in children, revealing novel taxa and co-occurrences with host molecules.</title>
        <authorList>
            <person name="Baker J.L."/>
            <person name="Morton J.T."/>
            <person name="Dinis M."/>
            <person name="Alvarez R."/>
            <person name="Tran N.C."/>
            <person name="Knight R."/>
            <person name="Edlund A."/>
        </authorList>
    </citation>
    <scope>NUCLEOTIDE SEQUENCE</scope>
    <source>
        <strain evidence="8">JCVI_32_bin.24</strain>
    </source>
</reference>
<dbReference type="GO" id="GO:0009424">
    <property type="term" value="C:bacterial-type flagellum hook"/>
    <property type="evidence" value="ECO:0007669"/>
    <property type="project" value="UniProtKB-UniRule"/>
</dbReference>
<keyword evidence="8" id="KW-0966">Cell projection</keyword>
<gene>
    <name evidence="8" type="primary">fliD</name>
    <name evidence="8" type="ORF">HXL68_04545</name>
</gene>
<dbReference type="InterPro" id="IPR010809">
    <property type="entry name" value="FliD_C"/>
</dbReference>
<dbReference type="Pfam" id="PF02465">
    <property type="entry name" value="FliD_N"/>
    <property type="match status" value="1"/>
</dbReference>
<dbReference type="Pfam" id="PF07195">
    <property type="entry name" value="FliD_C"/>
    <property type="match status" value="1"/>
</dbReference>
<evidence type="ECO:0000256" key="4">
    <source>
        <dbReference type="ARBA" id="ARBA00023143"/>
    </source>
</evidence>
<keyword evidence="5" id="KW-0964">Secreted</keyword>
<name>A0A930FYH2_9RHOO</name>
<feature type="domain" description="Flagellar hook-associated protein 2 N-terminal" evidence="6">
    <location>
        <begin position="11"/>
        <end position="112"/>
    </location>
</feature>
<comment type="subunit">
    <text evidence="2 5">Homopentamer.</text>
</comment>
<evidence type="ECO:0000256" key="1">
    <source>
        <dbReference type="ARBA" id="ARBA00009764"/>
    </source>
</evidence>
<sequence length="460" mass="46940">MATITSLGVGSGLDLGSIVSGLMAVEKQPLTALKTRQSTVESRISALGTLKSALASLQTAAGNLVPGTTQTLAEKFSSFTAKSADETVATATAKSGVAATKYTLTNITLASAEQVRKTETALGIPSGTGSGTLSIKVGSGDSVDVSVNNGSSLTDIAKAINSSKAGVTASVINDGTAKHLVITAKESGANNTISITGSTGWEGFNFRPSSASADTNSWVSQQAATSASVDVNGLTITSQSNTISDAVSGLTINLLKASSAGTTINVTQDNTSSITSALNAFVTAYNTAASSMKSMGAYNATTKVAGALQGDAVLRSAQAQVSRLVTAKYGTGDLQTLSDLGISLQKDGTLKLDSTKLNKAIENDFAAVSEMVSAVGTGFKTGLNSLIDSSGSVTSATESANRLVKELQKRQEAMQDRLDKIEERYVKQFSALDTMIAGFNQTSSSLASMLSALEVNNSNK</sequence>
<dbReference type="PANTHER" id="PTHR30288:SF0">
    <property type="entry name" value="FLAGELLAR HOOK-ASSOCIATED PROTEIN 2"/>
    <property type="match status" value="1"/>
</dbReference>
<comment type="subcellular location">
    <subcellularLocation>
        <location evidence="5">Secreted</location>
    </subcellularLocation>
    <subcellularLocation>
        <location evidence="5">Bacterial flagellum</location>
    </subcellularLocation>
</comment>
<dbReference type="GO" id="GO:0007155">
    <property type="term" value="P:cell adhesion"/>
    <property type="evidence" value="ECO:0007669"/>
    <property type="project" value="InterPro"/>
</dbReference>
<keyword evidence="8" id="KW-0282">Flagellum</keyword>
<comment type="function">
    <text evidence="5">Required for morphogenesis and for the elongation of the flagellar filament by facilitating polymerization of the flagellin monomers at the tip of growing filament. Forms a capping structure, which prevents flagellin subunits (transported through the central channel of the flagellum) from leaking out without polymerization at the distal end.</text>
</comment>
<evidence type="ECO:0000259" key="7">
    <source>
        <dbReference type="Pfam" id="PF07195"/>
    </source>
</evidence>
<proteinExistence type="inferred from homology"/>
<dbReference type="PANTHER" id="PTHR30288">
    <property type="entry name" value="FLAGELLAR CAP/ASSEMBLY PROTEIN FLID"/>
    <property type="match status" value="1"/>
</dbReference>
<dbReference type="GO" id="GO:0071973">
    <property type="term" value="P:bacterial-type flagellum-dependent cell motility"/>
    <property type="evidence" value="ECO:0007669"/>
    <property type="project" value="TreeGrafter"/>
</dbReference>
<dbReference type="GO" id="GO:0005576">
    <property type="term" value="C:extracellular region"/>
    <property type="evidence" value="ECO:0007669"/>
    <property type="project" value="UniProtKB-SubCell"/>
</dbReference>
<feature type="domain" description="Flagellar hook-associated protein 2 C-terminal" evidence="7">
    <location>
        <begin position="224"/>
        <end position="440"/>
    </location>
</feature>
<dbReference type="GO" id="GO:0009421">
    <property type="term" value="C:bacterial-type flagellum filament cap"/>
    <property type="evidence" value="ECO:0007669"/>
    <property type="project" value="InterPro"/>
</dbReference>
<organism evidence="8 9">
    <name type="scientific">Dechloromonas agitata</name>
    <dbReference type="NCBI Taxonomy" id="73030"/>
    <lineage>
        <taxon>Bacteria</taxon>
        <taxon>Pseudomonadati</taxon>
        <taxon>Pseudomonadota</taxon>
        <taxon>Betaproteobacteria</taxon>
        <taxon>Rhodocyclales</taxon>
        <taxon>Azonexaceae</taxon>
        <taxon>Dechloromonas</taxon>
    </lineage>
</organism>
<evidence type="ECO:0000313" key="9">
    <source>
        <dbReference type="Proteomes" id="UP000718593"/>
    </source>
</evidence>
<dbReference type="InterPro" id="IPR040026">
    <property type="entry name" value="FliD"/>
</dbReference>
<comment type="similarity">
    <text evidence="1 5">Belongs to the FliD family.</text>
</comment>
<comment type="caution">
    <text evidence="8">The sequence shown here is derived from an EMBL/GenBank/DDBJ whole genome shotgun (WGS) entry which is preliminary data.</text>
</comment>
<dbReference type="Pfam" id="PF07196">
    <property type="entry name" value="Flagellin_IN"/>
    <property type="match status" value="1"/>
</dbReference>
<feature type="coiled-coil region" evidence="5">
    <location>
        <begin position="397"/>
        <end position="424"/>
    </location>
</feature>